<gene>
    <name evidence="3" type="ORF">HPLM_LOCUS10004</name>
</gene>
<keyword evidence="4" id="KW-1185">Reference proteome</keyword>
<feature type="compositionally biased region" description="Low complexity" evidence="1">
    <location>
        <begin position="161"/>
        <end position="176"/>
    </location>
</feature>
<feature type="signal peptide" evidence="2">
    <location>
        <begin position="1"/>
        <end position="19"/>
    </location>
</feature>
<feature type="region of interest" description="Disordered" evidence="1">
    <location>
        <begin position="283"/>
        <end position="310"/>
    </location>
</feature>
<name>A0A0N4WGQ5_HAEPC</name>
<keyword evidence="2" id="KW-0732">Signal</keyword>
<proteinExistence type="predicted"/>
<reference evidence="5" key="1">
    <citation type="submission" date="2017-02" db="UniProtKB">
        <authorList>
            <consortium name="WormBaseParasite"/>
        </authorList>
    </citation>
    <scope>IDENTIFICATION</scope>
</reference>
<sequence>MPWPFTVFLIASAILLAQADVSKVFIVQNFNLKSAVATDITCGSIKKIMVQNIAVNNYTCTGETLSKGNETGMYIVTEMQAIATPSSKKLTWFIEYSGGNLTSTINIEDVLDKTLTAASIVQISEPKAHAQLVVKNDDAEETTEKPNTTEAVTTTEKPHEPTTTTTQAPSTSPKAPSPINVTVAVSYIQFQTGQAPIYENKHTAAVVFAVIEVTVHCDGFVACSDPLRVHYAMLQKVIFKSCWHVSDSRHWQYTRPEIPSYRAPDTQPPVRLDSLSPRAPQPVITPNLMPVSTTQPTSTTPAVVTPAPLDYWPDQPRPVKNIIDSDI</sequence>
<dbReference type="AlphaFoldDB" id="A0A0N4WGQ5"/>
<feature type="compositionally biased region" description="Low complexity" evidence="1">
    <location>
        <begin position="290"/>
        <end position="308"/>
    </location>
</feature>
<reference evidence="3 4" key="2">
    <citation type="submission" date="2018-11" db="EMBL/GenBank/DDBJ databases">
        <authorList>
            <consortium name="Pathogen Informatics"/>
        </authorList>
    </citation>
    <scope>NUCLEOTIDE SEQUENCE [LARGE SCALE GENOMIC DNA]</scope>
    <source>
        <strain evidence="3 4">MHpl1</strain>
    </source>
</reference>
<feature type="chain" id="PRO_5043123686" evidence="2">
    <location>
        <begin position="20"/>
        <end position="327"/>
    </location>
</feature>
<organism evidence="5">
    <name type="scientific">Haemonchus placei</name>
    <name type="common">Barber's pole worm</name>
    <dbReference type="NCBI Taxonomy" id="6290"/>
    <lineage>
        <taxon>Eukaryota</taxon>
        <taxon>Metazoa</taxon>
        <taxon>Ecdysozoa</taxon>
        <taxon>Nematoda</taxon>
        <taxon>Chromadorea</taxon>
        <taxon>Rhabditida</taxon>
        <taxon>Rhabditina</taxon>
        <taxon>Rhabditomorpha</taxon>
        <taxon>Strongyloidea</taxon>
        <taxon>Trichostrongylidae</taxon>
        <taxon>Haemonchus</taxon>
    </lineage>
</organism>
<dbReference type="Proteomes" id="UP000268014">
    <property type="component" value="Unassembled WGS sequence"/>
</dbReference>
<protein>
    <submittedName>
        <fullName evidence="5">C6 domain-containing protein</fullName>
    </submittedName>
</protein>
<evidence type="ECO:0000313" key="5">
    <source>
        <dbReference type="WBParaSite" id="HPLM_0001001201-mRNA-1"/>
    </source>
</evidence>
<dbReference type="EMBL" id="UZAF01017192">
    <property type="protein sequence ID" value="VDO38960.1"/>
    <property type="molecule type" value="Genomic_DNA"/>
</dbReference>
<evidence type="ECO:0000256" key="1">
    <source>
        <dbReference type="SAM" id="MobiDB-lite"/>
    </source>
</evidence>
<evidence type="ECO:0000313" key="4">
    <source>
        <dbReference type="Proteomes" id="UP000268014"/>
    </source>
</evidence>
<evidence type="ECO:0000313" key="3">
    <source>
        <dbReference type="EMBL" id="VDO38960.1"/>
    </source>
</evidence>
<dbReference type="OMA" id="MYIVTEM"/>
<evidence type="ECO:0000256" key="2">
    <source>
        <dbReference type="SAM" id="SignalP"/>
    </source>
</evidence>
<dbReference type="WBParaSite" id="HPLM_0001001201-mRNA-1">
    <property type="protein sequence ID" value="HPLM_0001001201-mRNA-1"/>
    <property type="gene ID" value="HPLM_0001001201"/>
</dbReference>
<dbReference type="OrthoDB" id="5855736at2759"/>
<accession>A0A0N4WGQ5</accession>
<feature type="region of interest" description="Disordered" evidence="1">
    <location>
        <begin position="136"/>
        <end position="176"/>
    </location>
</feature>